<evidence type="ECO:0000313" key="2">
    <source>
        <dbReference type="EMBL" id="ANP52101.1"/>
    </source>
</evidence>
<keyword evidence="1" id="KW-1133">Transmembrane helix</keyword>
<feature type="transmembrane region" description="Helical" evidence="1">
    <location>
        <begin position="23"/>
        <end position="44"/>
    </location>
</feature>
<keyword evidence="1" id="KW-0812">Transmembrane</keyword>
<organism evidence="2 3">
    <name type="scientific">Streptomyces griseochromogenes</name>
    <dbReference type="NCBI Taxonomy" id="68214"/>
    <lineage>
        <taxon>Bacteria</taxon>
        <taxon>Bacillati</taxon>
        <taxon>Actinomycetota</taxon>
        <taxon>Actinomycetes</taxon>
        <taxon>Kitasatosporales</taxon>
        <taxon>Streptomycetaceae</taxon>
        <taxon>Streptomyces</taxon>
    </lineage>
</organism>
<dbReference type="AlphaFoldDB" id="A0A1B1B008"/>
<dbReference type="KEGG" id="sgs:AVL59_23295"/>
<protein>
    <submittedName>
        <fullName evidence="2">Uncharacterized protein</fullName>
    </submittedName>
</protein>
<gene>
    <name evidence="2" type="ORF">AVL59_23295</name>
</gene>
<sequence>MPMHPSTGAAGARPAAPAASRRLGAGEACVLITSIAAVTVLAILQRPIPAVLTALVAAVCLLLLPGRASRLLAALASGIRE</sequence>
<dbReference type="Proteomes" id="UP000092659">
    <property type="component" value="Chromosome"/>
</dbReference>
<evidence type="ECO:0000256" key="1">
    <source>
        <dbReference type="SAM" id="Phobius"/>
    </source>
</evidence>
<keyword evidence="1" id="KW-0472">Membrane</keyword>
<reference evidence="2 3" key="1">
    <citation type="submission" date="2016-06" db="EMBL/GenBank/DDBJ databases">
        <title>Complete genome sequence of Streptomyces griseochromogenes ATCC 14511, the Blasticidin S producer.</title>
        <authorList>
            <person name="Wu L."/>
        </authorList>
    </citation>
    <scope>NUCLEOTIDE SEQUENCE [LARGE SCALE GENOMIC DNA]</scope>
    <source>
        <strain evidence="2 3">ATCC 14511</strain>
    </source>
</reference>
<evidence type="ECO:0000313" key="3">
    <source>
        <dbReference type="Proteomes" id="UP000092659"/>
    </source>
</evidence>
<feature type="transmembrane region" description="Helical" evidence="1">
    <location>
        <begin position="50"/>
        <end position="66"/>
    </location>
</feature>
<accession>A0A1B1B008</accession>
<name>A0A1B1B008_9ACTN</name>
<dbReference type="EMBL" id="CP016279">
    <property type="protein sequence ID" value="ANP52101.1"/>
    <property type="molecule type" value="Genomic_DNA"/>
</dbReference>
<proteinExistence type="predicted"/>